<evidence type="ECO:0000256" key="5">
    <source>
        <dbReference type="ARBA" id="ARBA00023015"/>
    </source>
</evidence>
<feature type="non-terminal residue" evidence="11">
    <location>
        <position position="235"/>
    </location>
</feature>
<evidence type="ECO:0000256" key="10">
    <source>
        <dbReference type="SAM" id="MobiDB-lite"/>
    </source>
</evidence>
<comment type="subunit">
    <text evidence="9">Component of the NuA4 histone acetyltransferase complex.</text>
</comment>
<feature type="compositionally biased region" description="Polar residues" evidence="10">
    <location>
        <begin position="157"/>
        <end position="178"/>
    </location>
</feature>
<dbReference type="GO" id="GO:0005634">
    <property type="term" value="C:nucleus"/>
    <property type="evidence" value="ECO:0007669"/>
    <property type="project" value="UniProtKB-SubCell"/>
</dbReference>
<dbReference type="GO" id="GO:0006325">
    <property type="term" value="P:chromatin organization"/>
    <property type="evidence" value="ECO:0007669"/>
    <property type="project" value="UniProtKB-KW"/>
</dbReference>
<feature type="region of interest" description="Disordered" evidence="10">
    <location>
        <begin position="1"/>
        <end position="38"/>
    </location>
</feature>
<keyword evidence="9" id="KW-0227">DNA damage</keyword>
<dbReference type="Pfam" id="PF09340">
    <property type="entry name" value="NuA4"/>
    <property type="match status" value="1"/>
</dbReference>
<keyword evidence="8 9" id="KW-0539">Nucleus</keyword>
<feature type="compositionally biased region" description="Low complexity" evidence="10">
    <location>
        <begin position="140"/>
        <end position="156"/>
    </location>
</feature>
<dbReference type="GeneID" id="63858105"/>
<evidence type="ECO:0000256" key="9">
    <source>
        <dbReference type="RuleBase" id="RU368022"/>
    </source>
</evidence>
<accession>A0A8G1W0J1</accession>
<name>A0A8G1W0J1_9EURO</name>
<keyword evidence="9" id="KW-0234">DNA repair</keyword>
<evidence type="ECO:0000256" key="4">
    <source>
        <dbReference type="ARBA" id="ARBA00022853"/>
    </source>
</evidence>
<evidence type="ECO:0000313" key="12">
    <source>
        <dbReference type="Proteomes" id="UP000249789"/>
    </source>
</evidence>
<comment type="subcellular location">
    <subcellularLocation>
        <location evidence="1 9">Nucleus</location>
    </subcellularLocation>
</comment>
<comment type="function">
    <text evidence="9">Component of the NuA4 histone acetyltransferase complex which is involved in transcriptional activation of selected genes principally by acetylation of nucleosomal histone H4 and H2A. The NuA4 complex is also involved in DNA repair.</text>
</comment>
<evidence type="ECO:0000256" key="8">
    <source>
        <dbReference type="ARBA" id="ARBA00023242"/>
    </source>
</evidence>
<reference evidence="11 12" key="1">
    <citation type="submission" date="2018-02" db="EMBL/GenBank/DDBJ databases">
        <title>The genomes of Aspergillus section Nigri reveals drivers in fungal speciation.</title>
        <authorList>
            <consortium name="DOE Joint Genome Institute"/>
            <person name="Vesth T.C."/>
            <person name="Nybo J."/>
            <person name="Theobald S."/>
            <person name="Brandl J."/>
            <person name="Frisvad J.C."/>
            <person name="Nielsen K.F."/>
            <person name="Lyhne E.K."/>
            <person name="Kogle M.E."/>
            <person name="Kuo A."/>
            <person name="Riley R."/>
            <person name="Clum A."/>
            <person name="Nolan M."/>
            <person name="Lipzen A."/>
            <person name="Salamov A."/>
            <person name="Henrissat B."/>
            <person name="Wiebenga A."/>
            <person name="De vries R.P."/>
            <person name="Grigoriev I.V."/>
            <person name="Mortensen U.H."/>
            <person name="Andersen M.R."/>
            <person name="Baker S.E."/>
        </authorList>
    </citation>
    <scope>NUCLEOTIDE SEQUENCE [LARGE SCALE GENOMIC DNA]</scope>
    <source>
        <strain evidence="11 12">CBS 313.89</strain>
    </source>
</reference>
<evidence type="ECO:0000256" key="2">
    <source>
        <dbReference type="ARBA" id="ARBA00010916"/>
    </source>
</evidence>
<dbReference type="EMBL" id="KZ824636">
    <property type="protein sequence ID" value="RAK78633.1"/>
    <property type="molecule type" value="Genomic_DNA"/>
</dbReference>
<dbReference type="RefSeq" id="XP_040802643.1">
    <property type="nucleotide sequence ID" value="XM_040940772.1"/>
</dbReference>
<protein>
    <recommendedName>
        <fullName evidence="3 9">Chromatin modification-related protein EAF6</fullName>
    </recommendedName>
</protein>
<comment type="similarity">
    <text evidence="2 9">Belongs to the EAF6 family.</text>
</comment>
<feature type="compositionally biased region" description="Low complexity" evidence="10">
    <location>
        <begin position="1"/>
        <end position="34"/>
    </location>
</feature>
<evidence type="ECO:0000256" key="7">
    <source>
        <dbReference type="ARBA" id="ARBA00023163"/>
    </source>
</evidence>
<dbReference type="GO" id="GO:0006281">
    <property type="term" value="P:DNA repair"/>
    <property type="evidence" value="ECO:0007669"/>
    <property type="project" value="UniProtKB-UniRule"/>
</dbReference>
<evidence type="ECO:0000313" key="11">
    <source>
        <dbReference type="EMBL" id="RAK78633.1"/>
    </source>
</evidence>
<gene>
    <name evidence="11" type="ORF">BO72DRAFT_365908</name>
</gene>
<keyword evidence="7 9" id="KW-0804">Transcription</keyword>
<dbReference type="InterPro" id="IPR015418">
    <property type="entry name" value="Eaf6"/>
</dbReference>
<keyword evidence="12" id="KW-1185">Reference proteome</keyword>
<sequence length="235" mass="24362">TDPTAATPAPAAAQTAATATANASASASTTTSTANRGLPYYERLRRELRDTLQKKRLMDKSMAQLEDQIYRFEQSYLEETTAGNIIKGFDNYIKGSSTGGGLGAGGLSLGGGGGGARRKAPVTEADRVFSRSSASYMRDSPAPSSAQTTPSHAPTPNSTYNGSSTGKPGNNGDASSAANSVKGQSSKNKKKSGGGNANKDKSAANNSNKDNNNDEEATDGDRPPTKRLKITYGRD</sequence>
<dbReference type="AlphaFoldDB" id="A0A8G1W0J1"/>
<evidence type="ECO:0000256" key="1">
    <source>
        <dbReference type="ARBA" id="ARBA00004123"/>
    </source>
</evidence>
<dbReference type="PANTHER" id="PTHR13476">
    <property type="entry name" value="CHROMATIN MODIFICATION-RELATED PROTEIN MEAF6"/>
    <property type="match status" value="1"/>
</dbReference>
<feature type="non-terminal residue" evidence="11">
    <location>
        <position position="1"/>
    </location>
</feature>
<keyword evidence="6" id="KW-0175">Coiled coil</keyword>
<proteinExistence type="inferred from homology"/>
<evidence type="ECO:0000256" key="6">
    <source>
        <dbReference type="ARBA" id="ARBA00023054"/>
    </source>
</evidence>
<dbReference type="Proteomes" id="UP000249789">
    <property type="component" value="Unassembled WGS sequence"/>
</dbReference>
<dbReference type="OrthoDB" id="440324at2759"/>
<keyword evidence="5 9" id="KW-0805">Transcription regulation</keyword>
<keyword evidence="4 9" id="KW-0156">Chromatin regulator</keyword>
<dbReference type="GO" id="GO:0035267">
    <property type="term" value="C:NuA4 histone acetyltransferase complex"/>
    <property type="evidence" value="ECO:0007669"/>
    <property type="project" value="UniProtKB-UniRule"/>
</dbReference>
<feature type="compositionally biased region" description="Gly residues" evidence="10">
    <location>
        <begin position="100"/>
        <end position="115"/>
    </location>
</feature>
<dbReference type="VEuPathDB" id="FungiDB:BO72DRAFT_365908"/>
<feature type="region of interest" description="Disordered" evidence="10">
    <location>
        <begin position="100"/>
        <end position="235"/>
    </location>
</feature>
<evidence type="ECO:0000256" key="3">
    <source>
        <dbReference type="ARBA" id="ARBA00018504"/>
    </source>
</evidence>
<organism evidence="11 12">
    <name type="scientific">Aspergillus fijiensis CBS 313.89</name>
    <dbReference type="NCBI Taxonomy" id="1448319"/>
    <lineage>
        <taxon>Eukaryota</taxon>
        <taxon>Fungi</taxon>
        <taxon>Dikarya</taxon>
        <taxon>Ascomycota</taxon>
        <taxon>Pezizomycotina</taxon>
        <taxon>Eurotiomycetes</taxon>
        <taxon>Eurotiomycetidae</taxon>
        <taxon>Eurotiales</taxon>
        <taxon>Aspergillaceae</taxon>
        <taxon>Aspergillus</taxon>
    </lineage>
</organism>